<dbReference type="SUPFAM" id="SSF55874">
    <property type="entry name" value="ATPase domain of HSP90 chaperone/DNA topoisomerase II/histidine kinase"/>
    <property type="match status" value="1"/>
</dbReference>
<evidence type="ECO:0000256" key="3">
    <source>
        <dbReference type="ARBA" id="ARBA00022553"/>
    </source>
</evidence>
<keyword evidence="9" id="KW-0067">ATP-binding</keyword>
<dbReference type="InterPro" id="IPR003661">
    <property type="entry name" value="HisK_dim/P_dom"/>
</dbReference>
<feature type="modified residue" description="4-aspartylphosphate" evidence="5">
    <location>
        <position position="816"/>
    </location>
</feature>
<dbReference type="PANTHER" id="PTHR45339">
    <property type="entry name" value="HYBRID SIGNAL TRANSDUCTION HISTIDINE KINASE J"/>
    <property type="match status" value="1"/>
</dbReference>
<keyword evidence="6" id="KW-1133">Transmembrane helix</keyword>
<dbReference type="PROSITE" id="PS50109">
    <property type="entry name" value="HIS_KIN"/>
    <property type="match status" value="1"/>
</dbReference>
<sequence>MLLKKPHYLGSKSLALLLSGIVFIFVMLVIKIYIDVTSLLKQSNTLTRNVTDAIEQSTPILVDLEKVAMTLQLSGNLTSKAYAKQRKLQRQIKNMTSVDNILTYRENLLLLQQQSQNYLKQLRVLIDENMRTADESGGNFRALEESITHFRLISTLSTDTAYIVDDVIATLILMIGLFIVASFFIIKLNNSNIKASSLMIKSALSQELYKTEQELSQLLLSINATDSYLKVTEKVTHFFHKKFDCYPTASFAVKENKLIPLVQIETQFKQEGITDSAHPFFYIHNNSETSCISIPQELVPSINKHYDTICLLPINNGNTCHIVLVVTCTKELADTLMPRLDSFLAPLANKYQALAYLHQVEKSQQVAERASRVKSDFLANMSHEIRTPLNGILGIAQVLADTKLDNQQQLYLRLLNEGGENLLKLINDILDISKIEAGKIILDPDEFNLHQMMLDVSSSFTKHFVDSSCEFHFDIDQNVEIFVIGDELRIRQILLNLLSNAIKFTQEGSITLSLKKGQPVKNISTTFEYFHFSVSDSGIGIPANKLAIIFDKFEQSDSSTTKNYGGTGLGLNISQQLAKLMGGKIIVKSKLQQGSEFSFRLPLPIGPSEEKRFEQLTLLDTIEFIVIQNNDNRPSLIEQLLQQWKLSYQVVTDTVNIPLLKNANSNNDGYIFYVVADDEATEQQMIIDKIKQKKGVLPVTMLLQLTHIRQKFEHTEQFDLVIAMPICPSKIYDSILSLVTKRRAKQEIKQHHEQDLLPDEKPISHTKILVVEDNHINQKIVKAMLNRFGCDVEVVDNGLLAVDKIQQVEFDLCLMDCMMPIMDGYTAVETIRNLSIKQIPIIALTANSMVGDKEKCLAAGMNDFIAKPINKEKLKQKLLYWLNVEKIKNVTHKTINNN</sequence>
<dbReference type="Pfam" id="PF00072">
    <property type="entry name" value="Response_reg"/>
    <property type="match status" value="1"/>
</dbReference>
<keyword evidence="6" id="KW-0812">Transmembrane</keyword>
<dbReference type="CDD" id="cd16922">
    <property type="entry name" value="HATPase_EvgS-ArcB-TorS-like"/>
    <property type="match status" value="1"/>
</dbReference>
<evidence type="ECO:0000256" key="1">
    <source>
        <dbReference type="ARBA" id="ARBA00000085"/>
    </source>
</evidence>
<dbReference type="InterPro" id="IPR004358">
    <property type="entry name" value="Sig_transdc_His_kin-like_C"/>
</dbReference>
<dbReference type="PANTHER" id="PTHR45339:SF1">
    <property type="entry name" value="HYBRID SIGNAL TRANSDUCTION HISTIDINE KINASE J"/>
    <property type="match status" value="1"/>
</dbReference>
<accession>A0ABT0LEQ2</accession>
<dbReference type="CDD" id="cd00082">
    <property type="entry name" value="HisKA"/>
    <property type="match status" value="1"/>
</dbReference>
<dbReference type="Gene3D" id="3.30.565.10">
    <property type="entry name" value="Histidine kinase-like ATPase, C-terminal domain"/>
    <property type="match status" value="1"/>
</dbReference>
<evidence type="ECO:0000256" key="4">
    <source>
        <dbReference type="ARBA" id="ARBA00023012"/>
    </source>
</evidence>
<feature type="transmembrane region" description="Helical" evidence="6">
    <location>
        <begin position="167"/>
        <end position="186"/>
    </location>
</feature>
<dbReference type="Pfam" id="PF00512">
    <property type="entry name" value="HisKA"/>
    <property type="match status" value="1"/>
</dbReference>
<keyword evidence="6" id="KW-0472">Membrane</keyword>
<evidence type="ECO:0000256" key="6">
    <source>
        <dbReference type="SAM" id="Phobius"/>
    </source>
</evidence>
<dbReference type="SMART" id="SM00448">
    <property type="entry name" value="REC"/>
    <property type="match status" value="1"/>
</dbReference>
<dbReference type="InterPro" id="IPR005467">
    <property type="entry name" value="His_kinase_dom"/>
</dbReference>
<evidence type="ECO:0000259" key="8">
    <source>
        <dbReference type="PROSITE" id="PS50110"/>
    </source>
</evidence>
<dbReference type="InterPro" id="IPR001789">
    <property type="entry name" value="Sig_transdc_resp-reg_receiver"/>
</dbReference>
<proteinExistence type="predicted"/>
<dbReference type="Proteomes" id="UP001203423">
    <property type="component" value="Unassembled WGS sequence"/>
</dbReference>
<gene>
    <name evidence="9" type="ORF">L2764_17295</name>
</gene>
<evidence type="ECO:0000259" key="7">
    <source>
        <dbReference type="PROSITE" id="PS50109"/>
    </source>
</evidence>
<evidence type="ECO:0000313" key="9">
    <source>
        <dbReference type="EMBL" id="MCL1126184.1"/>
    </source>
</evidence>
<dbReference type="SUPFAM" id="SSF52172">
    <property type="entry name" value="CheY-like"/>
    <property type="match status" value="1"/>
</dbReference>
<dbReference type="InterPro" id="IPR036097">
    <property type="entry name" value="HisK_dim/P_sf"/>
</dbReference>
<dbReference type="EC" id="2.7.13.3" evidence="2"/>
<protein>
    <recommendedName>
        <fullName evidence="2">histidine kinase</fullName>
        <ecNumber evidence="2">2.7.13.3</ecNumber>
    </recommendedName>
</protein>
<dbReference type="SUPFAM" id="SSF47384">
    <property type="entry name" value="Homodimeric domain of signal transducing histidine kinase"/>
    <property type="match status" value="1"/>
</dbReference>
<dbReference type="PRINTS" id="PR00344">
    <property type="entry name" value="BCTRLSENSOR"/>
</dbReference>
<dbReference type="SMART" id="SM00388">
    <property type="entry name" value="HisKA"/>
    <property type="match status" value="1"/>
</dbReference>
<dbReference type="InterPro" id="IPR003594">
    <property type="entry name" value="HATPase_dom"/>
</dbReference>
<comment type="caution">
    <text evidence="9">The sequence shown here is derived from an EMBL/GenBank/DDBJ whole genome shotgun (WGS) entry which is preliminary data.</text>
</comment>
<dbReference type="SMART" id="SM00387">
    <property type="entry name" value="HATPase_c"/>
    <property type="match status" value="1"/>
</dbReference>
<keyword evidence="9" id="KW-0547">Nucleotide-binding</keyword>
<feature type="domain" description="Response regulatory" evidence="8">
    <location>
        <begin position="767"/>
        <end position="882"/>
    </location>
</feature>
<dbReference type="Gene3D" id="1.10.287.130">
    <property type="match status" value="1"/>
</dbReference>
<reference evidence="9 10" key="1">
    <citation type="submission" date="2022-01" db="EMBL/GenBank/DDBJ databases">
        <title>Whole genome-based taxonomy of the Shewanellaceae.</title>
        <authorList>
            <person name="Martin-Rodriguez A.J."/>
        </authorList>
    </citation>
    <scope>NUCLEOTIDE SEQUENCE [LARGE SCALE GENOMIC DNA]</scope>
    <source>
        <strain evidence="9 10">DSM 17177</strain>
    </source>
</reference>
<dbReference type="CDD" id="cd17546">
    <property type="entry name" value="REC_hyHK_CKI1_RcsC-like"/>
    <property type="match status" value="1"/>
</dbReference>
<dbReference type="GO" id="GO:0005524">
    <property type="term" value="F:ATP binding"/>
    <property type="evidence" value="ECO:0007669"/>
    <property type="project" value="UniProtKB-KW"/>
</dbReference>
<dbReference type="EMBL" id="JAKIKS010000076">
    <property type="protein sequence ID" value="MCL1126184.1"/>
    <property type="molecule type" value="Genomic_DNA"/>
</dbReference>
<keyword evidence="10" id="KW-1185">Reference proteome</keyword>
<evidence type="ECO:0000256" key="2">
    <source>
        <dbReference type="ARBA" id="ARBA00012438"/>
    </source>
</evidence>
<feature type="transmembrane region" description="Helical" evidence="6">
    <location>
        <begin position="14"/>
        <end position="34"/>
    </location>
</feature>
<dbReference type="Pfam" id="PF02518">
    <property type="entry name" value="HATPase_c"/>
    <property type="match status" value="1"/>
</dbReference>
<dbReference type="Gene3D" id="3.40.50.2300">
    <property type="match status" value="1"/>
</dbReference>
<keyword evidence="4" id="KW-0902">Two-component regulatory system</keyword>
<dbReference type="PROSITE" id="PS50110">
    <property type="entry name" value="RESPONSE_REGULATORY"/>
    <property type="match status" value="1"/>
</dbReference>
<keyword evidence="3 5" id="KW-0597">Phosphoprotein</keyword>
<dbReference type="RefSeq" id="WP_248941574.1">
    <property type="nucleotide sequence ID" value="NZ_JAKIKS010000076.1"/>
</dbReference>
<dbReference type="InterPro" id="IPR011006">
    <property type="entry name" value="CheY-like_superfamily"/>
</dbReference>
<dbReference type="InterPro" id="IPR036890">
    <property type="entry name" value="HATPase_C_sf"/>
</dbReference>
<feature type="domain" description="Histidine kinase" evidence="7">
    <location>
        <begin position="380"/>
        <end position="605"/>
    </location>
</feature>
<organism evidence="9 10">
    <name type="scientific">Shewanella surugensis</name>
    <dbReference type="NCBI Taxonomy" id="212020"/>
    <lineage>
        <taxon>Bacteria</taxon>
        <taxon>Pseudomonadati</taxon>
        <taxon>Pseudomonadota</taxon>
        <taxon>Gammaproteobacteria</taxon>
        <taxon>Alteromonadales</taxon>
        <taxon>Shewanellaceae</taxon>
        <taxon>Shewanella</taxon>
    </lineage>
</organism>
<evidence type="ECO:0000256" key="5">
    <source>
        <dbReference type="PROSITE-ProRule" id="PRU00169"/>
    </source>
</evidence>
<name>A0ABT0LEQ2_9GAMM</name>
<evidence type="ECO:0000313" key="10">
    <source>
        <dbReference type="Proteomes" id="UP001203423"/>
    </source>
</evidence>
<comment type="catalytic activity">
    <reaction evidence="1">
        <text>ATP + protein L-histidine = ADP + protein N-phospho-L-histidine.</text>
        <dbReference type="EC" id="2.7.13.3"/>
    </reaction>
</comment>